<feature type="transmembrane region" description="Helical" evidence="6">
    <location>
        <begin position="239"/>
        <end position="261"/>
    </location>
</feature>
<feature type="transmembrane region" description="Helical" evidence="6">
    <location>
        <begin position="143"/>
        <end position="161"/>
    </location>
</feature>
<evidence type="ECO:0000256" key="2">
    <source>
        <dbReference type="ARBA" id="ARBA00022475"/>
    </source>
</evidence>
<dbReference type="GO" id="GO:0005886">
    <property type="term" value="C:plasma membrane"/>
    <property type="evidence" value="ECO:0007669"/>
    <property type="project" value="UniProtKB-SubCell"/>
</dbReference>
<keyword evidence="5 6" id="KW-0472">Membrane</keyword>
<feature type="transmembrane region" description="Helical" evidence="6">
    <location>
        <begin position="167"/>
        <end position="186"/>
    </location>
</feature>
<evidence type="ECO:0000256" key="4">
    <source>
        <dbReference type="ARBA" id="ARBA00022989"/>
    </source>
</evidence>
<feature type="transmembrane region" description="Helical" evidence="6">
    <location>
        <begin position="42"/>
        <end position="60"/>
    </location>
</feature>
<feature type="transmembrane region" description="Helical" evidence="6">
    <location>
        <begin position="207"/>
        <end position="227"/>
    </location>
</feature>
<sequence length="416" mass="45348">MTPQSLPLRTNMLWNSIGSMFRLVCNYAITIAVVRLSSGFDAAGALALSMSIANLINPFADFRLRTLQVTDVRNERTSGEYIGLRLFTSVLAFSIGLVYSFITTSSQSLLVVALYLVYSLITNFIEVFHAIDQRHMRMDYSGQSYILQGLSNLLAFSAILWWTNSLIWAVIGLGVTTTAVLLLFDIPRTSRLERLSMSISAPAIASLTKLLPLVFAQVAASAVLTIPKQYLEAQLGSEALGIYSSVASPALIVQMGATYVYSPLMGEFAEKLAHDKRSALVLLRRTVLAILGVTAAASLLLVIIGRPLLVFLFGTGISEHVGLMQPALLCTAITAFAWFMNDLLLAARDFGASFLGNIVASIVTFLGSQSFITRFGMNGVSWIGVLAYSTSVALLGLLFWRDYRRLPRRGEAIAED</sequence>
<dbReference type="EMBL" id="JACHMK010000001">
    <property type="protein sequence ID" value="MBB6334269.1"/>
    <property type="molecule type" value="Genomic_DNA"/>
</dbReference>
<accession>A0A923E1Q5</accession>
<comment type="subcellular location">
    <subcellularLocation>
        <location evidence="1">Cell membrane</location>
        <topology evidence="1">Multi-pass membrane protein</topology>
    </subcellularLocation>
</comment>
<keyword evidence="3 6" id="KW-0812">Transmembrane</keyword>
<evidence type="ECO:0000256" key="1">
    <source>
        <dbReference type="ARBA" id="ARBA00004651"/>
    </source>
</evidence>
<feature type="transmembrane region" description="Helical" evidence="6">
    <location>
        <begin position="379"/>
        <end position="400"/>
    </location>
</feature>
<dbReference type="Proteomes" id="UP000617426">
    <property type="component" value="Unassembled WGS sequence"/>
</dbReference>
<dbReference type="PANTHER" id="PTHR30250:SF11">
    <property type="entry name" value="O-ANTIGEN TRANSPORTER-RELATED"/>
    <property type="match status" value="1"/>
</dbReference>
<protein>
    <submittedName>
        <fullName evidence="7">O-antigen/teichoic acid export membrane protein</fullName>
    </submittedName>
</protein>
<name>A0A923E1Q5_9ACTO</name>
<reference evidence="7" key="1">
    <citation type="submission" date="2020-08" db="EMBL/GenBank/DDBJ databases">
        <title>Sequencing the genomes of 1000 actinobacteria strains.</title>
        <authorList>
            <person name="Klenk H.-P."/>
        </authorList>
    </citation>
    <scope>NUCLEOTIDE SEQUENCE</scope>
    <source>
        <strain evidence="7">DSM 10695</strain>
    </source>
</reference>
<evidence type="ECO:0000313" key="8">
    <source>
        <dbReference type="Proteomes" id="UP000617426"/>
    </source>
</evidence>
<keyword evidence="8" id="KW-1185">Reference proteome</keyword>
<feature type="transmembrane region" description="Helical" evidence="6">
    <location>
        <begin position="12"/>
        <end position="36"/>
    </location>
</feature>
<dbReference type="AlphaFoldDB" id="A0A923E1Q5"/>
<dbReference type="RefSeq" id="WP_184452129.1">
    <property type="nucleotide sequence ID" value="NZ_JACHMK010000001.1"/>
</dbReference>
<dbReference type="InterPro" id="IPR050833">
    <property type="entry name" value="Poly_Biosynth_Transport"/>
</dbReference>
<feature type="transmembrane region" description="Helical" evidence="6">
    <location>
        <begin position="108"/>
        <end position="131"/>
    </location>
</feature>
<evidence type="ECO:0000313" key="7">
    <source>
        <dbReference type="EMBL" id="MBB6334269.1"/>
    </source>
</evidence>
<feature type="transmembrane region" description="Helical" evidence="6">
    <location>
        <begin position="324"/>
        <end position="347"/>
    </location>
</feature>
<evidence type="ECO:0000256" key="6">
    <source>
        <dbReference type="SAM" id="Phobius"/>
    </source>
</evidence>
<evidence type="ECO:0000256" key="5">
    <source>
        <dbReference type="ARBA" id="ARBA00023136"/>
    </source>
</evidence>
<evidence type="ECO:0000256" key="3">
    <source>
        <dbReference type="ARBA" id="ARBA00022692"/>
    </source>
</evidence>
<feature type="transmembrane region" description="Helical" evidence="6">
    <location>
        <begin position="354"/>
        <end position="373"/>
    </location>
</feature>
<proteinExistence type="predicted"/>
<organism evidence="7 8">
    <name type="scientific">Schaalia hyovaginalis</name>
    <dbReference type="NCBI Taxonomy" id="29316"/>
    <lineage>
        <taxon>Bacteria</taxon>
        <taxon>Bacillati</taxon>
        <taxon>Actinomycetota</taxon>
        <taxon>Actinomycetes</taxon>
        <taxon>Actinomycetales</taxon>
        <taxon>Actinomycetaceae</taxon>
        <taxon>Schaalia</taxon>
    </lineage>
</organism>
<feature type="transmembrane region" description="Helical" evidence="6">
    <location>
        <begin position="81"/>
        <end position="102"/>
    </location>
</feature>
<comment type="caution">
    <text evidence="7">The sequence shown here is derived from an EMBL/GenBank/DDBJ whole genome shotgun (WGS) entry which is preliminary data.</text>
</comment>
<keyword evidence="4 6" id="KW-1133">Transmembrane helix</keyword>
<keyword evidence="2" id="KW-1003">Cell membrane</keyword>
<gene>
    <name evidence="7" type="ORF">HD592_000834</name>
</gene>
<dbReference type="PANTHER" id="PTHR30250">
    <property type="entry name" value="PST FAMILY PREDICTED COLANIC ACID TRANSPORTER"/>
    <property type="match status" value="1"/>
</dbReference>
<feature type="transmembrane region" description="Helical" evidence="6">
    <location>
        <begin position="282"/>
        <end position="304"/>
    </location>
</feature>